<accession>A0ABY4R3K6</accession>
<protein>
    <recommendedName>
        <fullName evidence="4">ATP synthase F0 subunit B</fullName>
    </recommendedName>
</protein>
<dbReference type="RefSeq" id="WP_249773864.1">
    <property type="nucleotide sequence ID" value="NZ_CP097332.1"/>
</dbReference>
<feature type="coiled-coil region" evidence="1">
    <location>
        <begin position="90"/>
        <end position="160"/>
    </location>
</feature>
<reference evidence="2" key="2">
    <citation type="submission" date="2022-05" db="EMBL/GenBank/DDBJ databases">
        <authorList>
            <person name="Kim J.-S."/>
            <person name="Lee K."/>
            <person name="Suh M."/>
            <person name="Eom M."/>
            <person name="Kim J.-S."/>
            <person name="Kim D.-S."/>
            <person name="Ko S.-H."/>
            <person name="Shin Y."/>
            <person name="Lee J.-S."/>
        </authorList>
    </citation>
    <scope>NUCLEOTIDE SEQUENCE</scope>
    <source>
        <strain evidence="2">N237</strain>
    </source>
</reference>
<proteinExistence type="predicted"/>
<keyword evidence="1" id="KW-0175">Coiled coil</keyword>
<evidence type="ECO:0000256" key="1">
    <source>
        <dbReference type="SAM" id="Coils"/>
    </source>
</evidence>
<evidence type="ECO:0000313" key="3">
    <source>
        <dbReference type="Proteomes" id="UP001056336"/>
    </source>
</evidence>
<sequence>MTDHSLARADEVLTELTELVETARTLPMSSSCVLPRERTLDLLDALREVLPTDMIEARRIVAEREDILAGARTEADEALVQARSEADEHLRAARIEAHELLEAARQEQGQLVAAATVHQVATETAGRLRAEAEAELAEQRASATTEAERLREEAARYAEQTLSELIDTLHRMAGTAENGRAALLRRRAGED</sequence>
<evidence type="ECO:0008006" key="4">
    <source>
        <dbReference type="Google" id="ProtNLM"/>
    </source>
</evidence>
<evidence type="ECO:0000313" key="2">
    <source>
        <dbReference type="EMBL" id="UQX89968.1"/>
    </source>
</evidence>
<organism evidence="2 3">
    <name type="scientific">Jatrophihabitans telluris</name>
    <dbReference type="NCBI Taxonomy" id="2038343"/>
    <lineage>
        <taxon>Bacteria</taxon>
        <taxon>Bacillati</taxon>
        <taxon>Actinomycetota</taxon>
        <taxon>Actinomycetes</taxon>
        <taxon>Jatrophihabitantales</taxon>
        <taxon>Jatrophihabitantaceae</taxon>
        <taxon>Jatrophihabitans</taxon>
    </lineage>
</organism>
<keyword evidence="3" id="KW-1185">Reference proteome</keyword>
<gene>
    <name evidence="2" type="ORF">M6D93_08180</name>
</gene>
<name>A0ABY4R3K6_9ACTN</name>
<dbReference type="EMBL" id="CP097332">
    <property type="protein sequence ID" value="UQX89968.1"/>
    <property type="molecule type" value="Genomic_DNA"/>
</dbReference>
<reference evidence="2" key="1">
    <citation type="journal article" date="2018" name="Int. J. Syst. Evol. Microbiol.">
        <title>Jatrophihabitans telluris sp. nov., isolated from sediment soil of lava forest wetlands and the emended description of the genus Jatrophihabitans.</title>
        <authorList>
            <person name="Lee K.C."/>
            <person name="Suh M.K."/>
            <person name="Eom M.K."/>
            <person name="Kim K.K."/>
            <person name="Kim J.S."/>
            <person name="Kim D.S."/>
            <person name="Ko S.H."/>
            <person name="Shin Y.K."/>
            <person name="Lee J.S."/>
        </authorList>
    </citation>
    <scope>NUCLEOTIDE SEQUENCE</scope>
    <source>
        <strain evidence="2">N237</strain>
    </source>
</reference>
<dbReference type="Proteomes" id="UP001056336">
    <property type="component" value="Chromosome"/>
</dbReference>